<dbReference type="Gene3D" id="3.30.450.90">
    <property type="match status" value="1"/>
</dbReference>
<evidence type="ECO:0000256" key="2">
    <source>
        <dbReference type="ARBA" id="ARBA00022741"/>
    </source>
</evidence>
<dbReference type="Gene3D" id="3.40.50.300">
    <property type="entry name" value="P-loop containing nucleotide triphosphate hydrolases"/>
    <property type="match status" value="1"/>
</dbReference>
<dbReference type="SMART" id="SM00382">
    <property type="entry name" value="AAA"/>
    <property type="match status" value="1"/>
</dbReference>
<comment type="similarity">
    <text evidence="1">Belongs to the GSP E family.</text>
</comment>
<dbReference type="SUPFAM" id="SSF160246">
    <property type="entry name" value="EspE N-terminal domain-like"/>
    <property type="match status" value="1"/>
</dbReference>
<keyword evidence="2" id="KW-0547">Nucleotide-binding</keyword>
<evidence type="ECO:0000259" key="4">
    <source>
        <dbReference type="PROSITE" id="PS00662"/>
    </source>
</evidence>
<dbReference type="PANTHER" id="PTHR30258:SF2">
    <property type="entry name" value="COMG OPERON PROTEIN 1"/>
    <property type="match status" value="1"/>
</dbReference>
<proteinExistence type="inferred from homology"/>
<dbReference type="FunFam" id="3.40.50.300:FF:000398">
    <property type="entry name" value="Type IV pilus assembly ATPase PilB"/>
    <property type="match status" value="1"/>
</dbReference>
<dbReference type="SUPFAM" id="SSF52540">
    <property type="entry name" value="P-loop containing nucleoside triphosphate hydrolases"/>
    <property type="match status" value="1"/>
</dbReference>
<dbReference type="Proteomes" id="UP000176282">
    <property type="component" value="Unassembled WGS sequence"/>
</dbReference>
<accession>A0A1F6MAU0</accession>
<dbReference type="InterPro" id="IPR007831">
    <property type="entry name" value="T2SS_GspE_N"/>
</dbReference>
<dbReference type="InterPro" id="IPR003593">
    <property type="entry name" value="AAA+_ATPase"/>
</dbReference>
<dbReference type="InterPro" id="IPR027417">
    <property type="entry name" value="P-loop_NTPase"/>
</dbReference>
<dbReference type="AlphaFoldDB" id="A0A1F6MAU0"/>
<evidence type="ECO:0000313" key="5">
    <source>
        <dbReference type="EMBL" id="OGH68729.1"/>
    </source>
</evidence>
<dbReference type="InterPro" id="IPR001482">
    <property type="entry name" value="T2SS/T4SS_dom"/>
</dbReference>
<dbReference type="GO" id="GO:0005524">
    <property type="term" value="F:ATP binding"/>
    <property type="evidence" value="ECO:0007669"/>
    <property type="project" value="UniProtKB-KW"/>
</dbReference>
<dbReference type="InterPro" id="IPR037257">
    <property type="entry name" value="T2SS_E_N_sf"/>
</dbReference>
<dbReference type="PANTHER" id="PTHR30258">
    <property type="entry name" value="TYPE II SECRETION SYSTEM PROTEIN GSPE-RELATED"/>
    <property type="match status" value="1"/>
</dbReference>
<dbReference type="CDD" id="cd01129">
    <property type="entry name" value="PulE-GspE-like"/>
    <property type="match status" value="1"/>
</dbReference>
<dbReference type="STRING" id="1798680.A3J66_02600"/>
<sequence>MRVIDAEYLKRLLVTNGLLTQDEFAAAQSEATYQSRSLEDVLTERGLIKDEELGRLVAEDNGFHFADVRRERIDDEIFFQIPEDVARTQYMLALSKEANGVRVALTEPDNVELLGLLEKRLSAPVIPYYATQRGICQVLIRYKADLKEIFDRLAKSMEDQDLQNDSAQNPIVQLVNMLLEYGYYKKASDIHLEPSRARAAVRFRIDGILYDMVDMELSVYEFIVSRIKILANLRTDEHQAAQDGKFRFALPQGEQFDIRVSVVPTNNGENIVMRLLSVQYRFVDFRDLGLSEHASQKVRRAVDNPYGMILVTGPTGSGKTTSLYTMLQLLNKREVHIATIEDPVEYEIAGLTQIQVNTRTDLTFAKGLRALVRQDPDVIMVGEIRDEETAGIAINSALTGHLVLSTLHTNDAATTLPRLIDMHIEPFLIASTIHLIIAQRLVRKICVSCIESYKPDSNAGVFATDPHLAELVAHHAGVSFDNVRLYRGAGCKVCGQTGYTGRVGIFELLEMSEPIRQLIMHHATSEEIEQTAIGEGMTTMLEDGIQKTLSGISTIEEVLRVARL</sequence>
<dbReference type="EMBL" id="MFQB01000008">
    <property type="protein sequence ID" value="OGH68729.1"/>
    <property type="molecule type" value="Genomic_DNA"/>
</dbReference>
<evidence type="ECO:0000256" key="3">
    <source>
        <dbReference type="ARBA" id="ARBA00022840"/>
    </source>
</evidence>
<gene>
    <name evidence="5" type="ORF">A3J66_02600</name>
</gene>
<dbReference type="GO" id="GO:0016887">
    <property type="term" value="F:ATP hydrolysis activity"/>
    <property type="evidence" value="ECO:0007669"/>
    <property type="project" value="TreeGrafter"/>
</dbReference>
<dbReference type="Gene3D" id="3.30.300.160">
    <property type="entry name" value="Type II secretion system, protein E, N-terminal domain"/>
    <property type="match status" value="1"/>
</dbReference>
<organism evidence="5 6">
    <name type="scientific">Candidatus Magasanikbacteria bacterium RIFCSPHIGHO2_02_FULL_47_14</name>
    <dbReference type="NCBI Taxonomy" id="1798680"/>
    <lineage>
        <taxon>Bacteria</taxon>
        <taxon>Candidatus Magasanikiibacteriota</taxon>
    </lineage>
</organism>
<name>A0A1F6MAU0_9BACT</name>
<comment type="caution">
    <text evidence="5">The sequence shown here is derived from an EMBL/GenBank/DDBJ whole genome shotgun (WGS) entry which is preliminary data.</text>
</comment>
<dbReference type="Pfam" id="PF05157">
    <property type="entry name" value="MshEN"/>
    <property type="match status" value="1"/>
</dbReference>
<evidence type="ECO:0000256" key="1">
    <source>
        <dbReference type="ARBA" id="ARBA00006611"/>
    </source>
</evidence>
<feature type="domain" description="Bacterial type II secretion system protein E" evidence="4">
    <location>
        <begin position="372"/>
        <end position="386"/>
    </location>
</feature>
<protein>
    <recommendedName>
        <fullName evidence="4">Bacterial type II secretion system protein E domain-containing protein</fullName>
    </recommendedName>
</protein>
<reference evidence="5 6" key="1">
    <citation type="journal article" date="2016" name="Nat. Commun.">
        <title>Thousands of microbial genomes shed light on interconnected biogeochemical processes in an aquifer system.</title>
        <authorList>
            <person name="Anantharaman K."/>
            <person name="Brown C.T."/>
            <person name="Hug L.A."/>
            <person name="Sharon I."/>
            <person name="Castelle C.J."/>
            <person name="Probst A.J."/>
            <person name="Thomas B.C."/>
            <person name="Singh A."/>
            <person name="Wilkins M.J."/>
            <person name="Karaoz U."/>
            <person name="Brodie E.L."/>
            <person name="Williams K.H."/>
            <person name="Hubbard S.S."/>
            <person name="Banfield J.F."/>
        </authorList>
    </citation>
    <scope>NUCLEOTIDE SEQUENCE [LARGE SCALE GENOMIC DNA]</scope>
</reference>
<keyword evidence="3" id="KW-0067">ATP-binding</keyword>
<dbReference type="GO" id="GO:0005886">
    <property type="term" value="C:plasma membrane"/>
    <property type="evidence" value="ECO:0007669"/>
    <property type="project" value="TreeGrafter"/>
</dbReference>
<dbReference type="PROSITE" id="PS00662">
    <property type="entry name" value="T2SP_E"/>
    <property type="match status" value="1"/>
</dbReference>
<evidence type="ECO:0000313" key="6">
    <source>
        <dbReference type="Proteomes" id="UP000176282"/>
    </source>
</evidence>
<dbReference type="Pfam" id="PF00437">
    <property type="entry name" value="T2SSE"/>
    <property type="match status" value="1"/>
</dbReference>